<accession>A0A1Y3YJJ3</accession>
<dbReference type="PANTHER" id="PTHR11444">
    <property type="entry name" value="ASPARTATEAMMONIA/ARGININOSUCCINATE/ADENYLOSUCCINATE LYASE"/>
    <property type="match status" value="1"/>
</dbReference>
<dbReference type="Proteomes" id="UP000283426">
    <property type="component" value="Unassembled WGS sequence"/>
</dbReference>
<dbReference type="GO" id="GO:0006108">
    <property type="term" value="P:malate metabolic process"/>
    <property type="evidence" value="ECO:0007669"/>
    <property type="project" value="TreeGrafter"/>
</dbReference>
<dbReference type="GO" id="GO:0004333">
    <property type="term" value="F:fumarate hydratase activity"/>
    <property type="evidence" value="ECO:0007669"/>
    <property type="project" value="InterPro"/>
</dbReference>
<evidence type="ECO:0000313" key="3">
    <source>
        <dbReference type="Proteomes" id="UP000283426"/>
    </source>
</evidence>
<dbReference type="InterPro" id="IPR008948">
    <property type="entry name" value="L-Aspartase-like"/>
</dbReference>
<sequence>MSCIVPVYRGKDVSVLNPYIGYYKAAAIAQKAHREGITLRQAAIGSGEVTAEEFDRWGDPARMVGES</sequence>
<dbReference type="AlphaFoldDB" id="A0A1Y3YJJ3"/>
<protein>
    <recommendedName>
        <fullName evidence="1">Fumarase C C-terminal domain-containing protein</fullName>
    </recommendedName>
</protein>
<organism evidence="2 3">
    <name type="scientific">Odoribacter splanchnicus</name>
    <dbReference type="NCBI Taxonomy" id="28118"/>
    <lineage>
        <taxon>Bacteria</taxon>
        <taxon>Pseudomonadati</taxon>
        <taxon>Bacteroidota</taxon>
        <taxon>Bacteroidia</taxon>
        <taxon>Bacteroidales</taxon>
        <taxon>Odoribacteraceae</taxon>
        <taxon>Odoribacter</taxon>
    </lineage>
</organism>
<dbReference type="InterPro" id="IPR018951">
    <property type="entry name" value="Fumarase_C_C"/>
</dbReference>
<dbReference type="EMBL" id="QRYW01000003">
    <property type="protein sequence ID" value="RGV30247.1"/>
    <property type="molecule type" value="Genomic_DNA"/>
</dbReference>
<feature type="domain" description="Fumarase C C-terminal" evidence="1">
    <location>
        <begin position="13"/>
        <end position="64"/>
    </location>
</feature>
<dbReference type="GO" id="GO:0006106">
    <property type="term" value="P:fumarate metabolic process"/>
    <property type="evidence" value="ECO:0007669"/>
    <property type="project" value="InterPro"/>
</dbReference>
<dbReference type="PANTHER" id="PTHR11444:SF1">
    <property type="entry name" value="FUMARATE HYDRATASE, MITOCHONDRIAL"/>
    <property type="match status" value="1"/>
</dbReference>
<evidence type="ECO:0000259" key="1">
    <source>
        <dbReference type="Pfam" id="PF10415"/>
    </source>
</evidence>
<dbReference type="GO" id="GO:0006099">
    <property type="term" value="P:tricarboxylic acid cycle"/>
    <property type="evidence" value="ECO:0007669"/>
    <property type="project" value="InterPro"/>
</dbReference>
<dbReference type="InterPro" id="IPR005677">
    <property type="entry name" value="Fum_hydII"/>
</dbReference>
<name>A0A1Y3YJJ3_9BACT</name>
<gene>
    <name evidence="2" type="ORF">DWW24_02305</name>
</gene>
<dbReference type="FunFam" id="1.10.40.30:FF:000002">
    <property type="entry name" value="Fumarate hydratase class II"/>
    <property type="match status" value="1"/>
</dbReference>
<dbReference type="Gene3D" id="1.10.40.30">
    <property type="entry name" value="Fumarase/aspartase (C-terminal domain)"/>
    <property type="match status" value="1"/>
</dbReference>
<comment type="caution">
    <text evidence="2">The sequence shown here is derived from an EMBL/GenBank/DDBJ whole genome shotgun (WGS) entry which is preliminary data.</text>
</comment>
<proteinExistence type="predicted"/>
<dbReference type="SUPFAM" id="SSF48557">
    <property type="entry name" value="L-aspartase-like"/>
    <property type="match status" value="1"/>
</dbReference>
<reference evidence="2 3" key="1">
    <citation type="submission" date="2018-08" db="EMBL/GenBank/DDBJ databases">
        <title>A genome reference for cultivated species of the human gut microbiota.</title>
        <authorList>
            <person name="Zou Y."/>
            <person name="Xue W."/>
            <person name="Luo G."/>
        </authorList>
    </citation>
    <scope>NUCLEOTIDE SEQUENCE [LARGE SCALE GENOMIC DNA]</scope>
    <source>
        <strain evidence="2 3">AF14-6AC</strain>
    </source>
</reference>
<evidence type="ECO:0000313" key="2">
    <source>
        <dbReference type="EMBL" id="RGV30247.1"/>
    </source>
</evidence>
<dbReference type="Pfam" id="PF10415">
    <property type="entry name" value="FumaraseC_C"/>
    <property type="match status" value="1"/>
</dbReference>